<dbReference type="EMBL" id="FOCL01000001">
    <property type="protein sequence ID" value="SEM76893.1"/>
    <property type="molecule type" value="Genomic_DNA"/>
</dbReference>
<name>A0A1H8B2B0_9SPHI</name>
<keyword evidence="2" id="KW-1185">Reference proteome</keyword>
<protein>
    <submittedName>
        <fullName evidence="1">Uncharacterized protein</fullName>
    </submittedName>
</protein>
<dbReference type="Gene3D" id="1.20.120.330">
    <property type="entry name" value="Nucleotidyltransferases domain 2"/>
    <property type="match status" value="1"/>
</dbReference>
<organism evidence="1 2">
    <name type="scientific">Mucilaginibacter gossypiicola</name>
    <dbReference type="NCBI Taxonomy" id="551995"/>
    <lineage>
        <taxon>Bacteria</taxon>
        <taxon>Pseudomonadati</taxon>
        <taxon>Bacteroidota</taxon>
        <taxon>Sphingobacteriia</taxon>
        <taxon>Sphingobacteriales</taxon>
        <taxon>Sphingobacteriaceae</taxon>
        <taxon>Mucilaginibacter</taxon>
    </lineage>
</organism>
<dbReference type="Proteomes" id="UP000198942">
    <property type="component" value="Unassembled WGS sequence"/>
</dbReference>
<dbReference type="OrthoDB" id="781694at2"/>
<evidence type="ECO:0000313" key="1">
    <source>
        <dbReference type="EMBL" id="SEM76893.1"/>
    </source>
</evidence>
<reference evidence="2" key="1">
    <citation type="submission" date="2016-10" db="EMBL/GenBank/DDBJ databases">
        <authorList>
            <person name="Varghese N."/>
            <person name="Submissions S."/>
        </authorList>
    </citation>
    <scope>NUCLEOTIDE SEQUENCE [LARGE SCALE GENOMIC DNA]</scope>
    <source>
        <strain evidence="2">Gh-48</strain>
    </source>
</reference>
<dbReference type="AlphaFoldDB" id="A0A1H8B2B0"/>
<proteinExistence type="predicted"/>
<evidence type="ECO:0000313" key="2">
    <source>
        <dbReference type="Proteomes" id="UP000198942"/>
    </source>
</evidence>
<accession>A0A1H8B2B0</accession>
<gene>
    <name evidence="1" type="ORF">SAMN05192574_101752</name>
</gene>
<sequence length="508" mass="60483">MRGDEHYVPWENYPEFLLFNEIRDPYRALRDAFWGEEPERNKRLLEQLKVFALSDTHYQGGKEGPAKMVQGVNEWVRMIEICYILWLDRKTPDDWDKAEIVEGSELRFARHTWKYFPDDLSFYEERNPYIVFRRIFGYIGLQDLRDYFDYWLYAALSNKALTIDEFEGNMPQLFDDLLKLHSAAYMVEQLAIGAVWETLTTNNGHHLSYTKDGRKVITIMEDTENYNLFDWKLPRALKRKNRLEREFKFKEMAKTLVTEFPFIKHVCHLGAIPYADRIYLLILVDDQVVITDDEISDKIQSDRLGKTFIVPLVYKVKDALKEIKTNPRFWEWVVYAGTVLYTDQDLVIPNPEYVTVEMHKAMLERCWKNAHKECRSLLKRVETHLKKEEYMSALSFMIKAIETVQRCAIELKLGYNRQDGKFAKLQQIISLFTNDYQYILYKDTDDDTEFVFYNLFDKGYPKAKTKNFKAEKSILETALKKIEEYLSRTEKLYTQQIAFLEYSLGKFS</sequence>
<dbReference type="STRING" id="551995.SAMN05192574_101752"/>
<dbReference type="RefSeq" id="WP_091207786.1">
    <property type="nucleotide sequence ID" value="NZ_FOCL01000001.1"/>
</dbReference>